<accession>A0A0A7PJ59</accession>
<dbReference type="RefSeq" id="WP_039576198.1">
    <property type="nucleotide sequence ID" value="NZ_CP009122.1"/>
</dbReference>
<keyword evidence="2" id="KW-1185">Reference proteome</keyword>
<name>A0A0A7PJ59_9SPHN</name>
<evidence type="ECO:0000313" key="2">
    <source>
        <dbReference type="Proteomes" id="UP000030907"/>
    </source>
</evidence>
<dbReference type="EMBL" id="CP009122">
    <property type="protein sequence ID" value="AJA10019.1"/>
    <property type="molecule type" value="Genomic_DNA"/>
</dbReference>
<dbReference type="AlphaFoldDB" id="A0A0A7PJ59"/>
<reference evidence="1 2" key="1">
    <citation type="journal article" date="2015" name="Int. J. Syst. Evol. Microbiol.">
        <title>Description of Sphingopyxis fribergensis sp. nov. - a soil bacterium with the ability to degrade styrene and phenylacetic acid.</title>
        <authorList>
            <person name="Oelschlagel M."/>
            <person name="Ruckert C."/>
            <person name="Kalinowski J."/>
            <person name="Schmidt G."/>
            <person name="Schlomann M."/>
            <person name="Tischler D."/>
        </authorList>
    </citation>
    <scope>NUCLEOTIDE SEQUENCE [LARGE SCALE GENOMIC DNA]</scope>
    <source>
        <strain evidence="1 2">Kp5.2</strain>
    </source>
</reference>
<dbReference type="OrthoDB" id="9925805at2"/>
<evidence type="ECO:0000313" key="1">
    <source>
        <dbReference type="EMBL" id="AJA10019.1"/>
    </source>
</evidence>
<dbReference type="Proteomes" id="UP000030907">
    <property type="component" value="Chromosome"/>
</dbReference>
<sequence>MCARDTALEPVIHVRKDGPFYRVQVIPPEALGKMLQRPETYASDVTARMAAKVLSGITGWPVTDLTAANCG</sequence>
<dbReference type="STRING" id="1515612.SKP52_15705"/>
<proteinExistence type="predicted"/>
<protein>
    <submittedName>
        <fullName evidence="1">Uncharacterized protein</fullName>
    </submittedName>
</protein>
<gene>
    <name evidence="1" type="ORF">SKP52_15705</name>
</gene>
<dbReference type="KEGG" id="sphk:SKP52_15705"/>
<organism evidence="1 2">
    <name type="scientific">Sphingopyxis fribergensis</name>
    <dbReference type="NCBI Taxonomy" id="1515612"/>
    <lineage>
        <taxon>Bacteria</taxon>
        <taxon>Pseudomonadati</taxon>
        <taxon>Pseudomonadota</taxon>
        <taxon>Alphaproteobacteria</taxon>
        <taxon>Sphingomonadales</taxon>
        <taxon>Sphingomonadaceae</taxon>
        <taxon>Sphingopyxis</taxon>
    </lineage>
</organism>
<dbReference type="HOGENOM" id="CLU_2737938_0_0_5"/>